<name>A0A098VWD1_9MICR</name>
<gene>
    <name evidence="2" type="ORF">DI09_216p20</name>
</gene>
<dbReference type="EMBL" id="JMKJ01000129">
    <property type="protein sequence ID" value="KGG52066.1"/>
    <property type="molecule type" value="Genomic_DNA"/>
</dbReference>
<proteinExistence type="predicted"/>
<evidence type="ECO:0000313" key="2">
    <source>
        <dbReference type="EMBL" id="KGG52066.1"/>
    </source>
</evidence>
<dbReference type="GeneID" id="25259047"/>
<accession>A0A098VWD1</accession>
<dbReference type="RefSeq" id="XP_013238502.1">
    <property type="nucleotide sequence ID" value="XM_013383048.1"/>
</dbReference>
<sequence length="202" mass="22702">MKVSSLAAKIIQEILSNSNPPNHCVFDLTKLEFYRIQLILLERHHTWPDKQTIFWFIALISRVIVREKSLGTATGGDIINLKSIRFNSIQVDSIQFKSIELISNLKHPMPLTPRPTPYEKAMPTLSEKQAELAYLLSLRDASTAMLDGYQALHRTLSRLKTDASEVMRNAGQINESPGPLSLGDPQSPLSSQAPLFVKIPRK</sequence>
<keyword evidence="3" id="KW-1185">Reference proteome</keyword>
<dbReference type="AlphaFoldDB" id="A0A098VWD1"/>
<reference evidence="2 3" key="1">
    <citation type="submission" date="2014-04" db="EMBL/GenBank/DDBJ databases">
        <title>A new species of microsporidia sheds light on the evolution of extreme parasitism.</title>
        <authorList>
            <person name="Haag K.L."/>
            <person name="James T.Y."/>
            <person name="Larsson R."/>
            <person name="Schaer T.M."/>
            <person name="Refardt D."/>
            <person name="Pombert J.-F."/>
            <person name="Ebert D."/>
        </authorList>
    </citation>
    <scope>NUCLEOTIDE SEQUENCE [LARGE SCALE GENOMIC DNA]</scope>
    <source>
        <strain evidence="2 3">UGP3</strain>
        <tissue evidence="2">Spores</tissue>
    </source>
</reference>
<organism evidence="2 3">
    <name type="scientific">Mitosporidium daphniae</name>
    <dbReference type="NCBI Taxonomy" id="1485682"/>
    <lineage>
        <taxon>Eukaryota</taxon>
        <taxon>Fungi</taxon>
        <taxon>Fungi incertae sedis</taxon>
        <taxon>Microsporidia</taxon>
        <taxon>Mitosporidium</taxon>
    </lineage>
</organism>
<evidence type="ECO:0000256" key="1">
    <source>
        <dbReference type="SAM" id="MobiDB-lite"/>
    </source>
</evidence>
<dbReference type="Proteomes" id="UP000029725">
    <property type="component" value="Unassembled WGS sequence"/>
</dbReference>
<dbReference type="HOGENOM" id="CLU_1354922_0_0_1"/>
<dbReference type="VEuPathDB" id="MicrosporidiaDB:DI09_216p20"/>
<feature type="region of interest" description="Disordered" evidence="1">
    <location>
        <begin position="171"/>
        <end position="194"/>
    </location>
</feature>
<protein>
    <submittedName>
        <fullName evidence="2">Uncharacterized protein</fullName>
    </submittedName>
</protein>
<evidence type="ECO:0000313" key="3">
    <source>
        <dbReference type="Proteomes" id="UP000029725"/>
    </source>
</evidence>
<comment type="caution">
    <text evidence="2">The sequence shown here is derived from an EMBL/GenBank/DDBJ whole genome shotgun (WGS) entry which is preliminary data.</text>
</comment>